<sequence>MRKLVEVKEGTITENQIQFSIHANEPFEAVEAAGKMLADSDECAFVYVVDTGTEYIYVHFKQHTWSLLAEALQRTDVPLLLWGEQIMPLSAFHEELWMLIENIEGNDNYGEVFRTAVEDVFQEALASRS</sequence>
<organism evidence="1 2">
    <name type="scientific">Planococcus liqunii</name>
    <dbReference type="NCBI Taxonomy" id="3058394"/>
    <lineage>
        <taxon>Bacteria</taxon>
        <taxon>Bacillati</taxon>
        <taxon>Bacillota</taxon>
        <taxon>Bacilli</taxon>
        <taxon>Bacillales</taxon>
        <taxon>Caryophanaceae</taxon>
        <taxon>Planococcus</taxon>
    </lineage>
</organism>
<accession>A0ABT8MMP2</accession>
<dbReference type="RefSeq" id="WP_301725319.1">
    <property type="nucleotide sequence ID" value="NZ_JAUJWW010000001.1"/>
</dbReference>
<dbReference type="Proteomes" id="UP001172054">
    <property type="component" value="Unassembled WGS sequence"/>
</dbReference>
<evidence type="ECO:0000313" key="1">
    <source>
        <dbReference type="EMBL" id="MDN7226162.1"/>
    </source>
</evidence>
<name>A0ABT8MMP2_9BACL</name>
<comment type="caution">
    <text evidence="1">The sequence shown here is derived from an EMBL/GenBank/DDBJ whole genome shotgun (WGS) entry which is preliminary data.</text>
</comment>
<gene>
    <name evidence="1" type="ORF">QWY15_02540</name>
</gene>
<keyword evidence="2" id="KW-1185">Reference proteome</keyword>
<proteinExistence type="predicted"/>
<evidence type="ECO:0000313" key="2">
    <source>
        <dbReference type="Proteomes" id="UP001172054"/>
    </source>
</evidence>
<dbReference type="Pfam" id="PF19785">
    <property type="entry name" value="UPF0738"/>
    <property type="match status" value="1"/>
</dbReference>
<protein>
    <submittedName>
        <fullName evidence="1">Uncharacterized protein</fullName>
    </submittedName>
</protein>
<dbReference type="InterPro" id="IPR020908">
    <property type="entry name" value="UPF0738"/>
</dbReference>
<dbReference type="EMBL" id="JAUJWW010000001">
    <property type="protein sequence ID" value="MDN7226162.1"/>
    <property type="molecule type" value="Genomic_DNA"/>
</dbReference>
<reference evidence="1 2" key="1">
    <citation type="submission" date="2023-06" db="EMBL/GenBank/DDBJ databases">
        <title>Novel species in genus Planococcus.</title>
        <authorList>
            <person name="Ning S."/>
        </authorList>
    </citation>
    <scope>NUCLEOTIDE SEQUENCE [LARGE SCALE GENOMIC DNA]</scope>
    <source>
        <strain evidence="1 2">N064</strain>
    </source>
</reference>